<dbReference type="EMBL" id="JACOOQ010000019">
    <property type="protein sequence ID" value="MBC5640918.1"/>
    <property type="molecule type" value="Genomic_DNA"/>
</dbReference>
<dbReference type="Proteomes" id="UP000662088">
    <property type="component" value="Unassembled WGS sequence"/>
</dbReference>
<proteinExistence type="inferred from homology"/>
<organism evidence="8 9">
    <name type="scientific">Clostridium lentum</name>
    <dbReference type="NCBI Taxonomy" id="2763037"/>
    <lineage>
        <taxon>Bacteria</taxon>
        <taxon>Bacillati</taxon>
        <taxon>Bacillota</taxon>
        <taxon>Clostridia</taxon>
        <taxon>Eubacteriales</taxon>
        <taxon>Clostridiaceae</taxon>
        <taxon>Clostridium</taxon>
    </lineage>
</organism>
<sequence length="605" mass="64238">MKINHNMGAMNSKRNMKINNKASSKSMEKLSSGLRISSAGDDVAGLSISEKMRAQIRGLEQASRNAEDGISLIQTADGALNETHSIIQRMRDISVQAANDTNTESDRKALQEEMNELTSEINRIANTTEFNTKKILTGGQGNGVKAINLDFNGTEVTHTKGNDAITKNMKVAITLDAGISSNIYPQPDRFSFQINGIDLGVTYVYLPNGNVGDITYGVKDPNGFITQSPTPNGVVTGGQIKITNTANGTLEAKDIKKVAEATAKLVQSQIDTNPALNGDFRAYAKGSQIIVEALDSGNSTGANATMNVTGIASANKAFNVTDVNTGGQVGAGGTIAGQDIPAKGASTTIDFSTIAATKDDIKALVDAGMSINGQTIQFFDSTDGPYMGKAIGIDIKDATNAEELVQAIIDQTIMKLQGVDLTRDGNKLVITSQIVGENSVLEVFNGNSYNEDIEIKLQVGSNKEQSMLVSIGNMRARALGLVGAGAGFTKEPGVTDGTDTKKYERALDVTTSKSAESAIKIIDEATKKVSDQRAALGAYQNRLQYVVNNLDNSAENTISSESKIRDTDMALEVTRNTKSDILLQAAQSMMAQANSAPEQIIQLLK</sequence>
<dbReference type="RefSeq" id="WP_186835464.1">
    <property type="nucleotide sequence ID" value="NZ_JACOOQ010000019.1"/>
</dbReference>
<evidence type="ECO:0000256" key="2">
    <source>
        <dbReference type="ARBA" id="ARBA00020110"/>
    </source>
</evidence>
<keyword evidence="8" id="KW-0282">Flagellum</keyword>
<comment type="caution">
    <text evidence="8">The sequence shown here is derived from an EMBL/GenBank/DDBJ whole genome shotgun (WGS) entry which is preliminary data.</text>
</comment>
<dbReference type="PANTHER" id="PTHR42792:SF2">
    <property type="entry name" value="FLAGELLIN"/>
    <property type="match status" value="1"/>
</dbReference>
<protein>
    <recommendedName>
        <fullName evidence="2 4">Flagellin</fullName>
    </recommendedName>
</protein>
<dbReference type="AlphaFoldDB" id="A0A8I0A6D5"/>
<comment type="function">
    <text evidence="4">Flagellin is the subunit protein which polymerizes to form the filaments of bacterial flagella.</text>
</comment>
<dbReference type="Pfam" id="PF00669">
    <property type="entry name" value="Flagellin_N"/>
    <property type="match status" value="1"/>
</dbReference>
<evidence type="ECO:0000256" key="5">
    <source>
        <dbReference type="SAM" id="Coils"/>
    </source>
</evidence>
<evidence type="ECO:0000313" key="8">
    <source>
        <dbReference type="EMBL" id="MBC5640918.1"/>
    </source>
</evidence>
<dbReference type="GO" id="GO:0005198">
    <property type="term" value="F:structural molecule activity"/>
    <property type="evidence" value="ECO:0007669"/>
    <property type="project" value="UniProtKB-UniRule"/>
</dbReference>
<feature type="coiled-coil region" evidence="5">
    <location>
        <begin position="100"/>
        <end position="127"/>
    </location>
</feature>
<evidence type="ECO:0000259" key="6">
    <source>
        <dbReference type="Pfam" id="PF00669"/>
    </source>
</evidence>
<feature type="domain" description="Flagellin N-terminal" evidence="6">
    <location>
        <begin position="3"/>
        <end position="138"/>
    </location>
</feature>
<evidence type="ECO:0000256" key="3">
    <source>
        <dbReference type="ARBA" id="ARBA00023143"/>
    </source>
</evidence>
<dbReference type="InterPro" id="IPR001492">
    <property type="entry name" value="Flagellin"/>
</dbReference>
<evidence type="ECO:0000256" key="1">
    <source>
        <dbReference type="ARBA" id="ARBA00005709"/>
    </source>
</evidence>
<reference evidence="8" key="1">
    <citation type="submission" date="2020-08" db="EMBL/GenBank/DDBJ databases">
        <title>Genome public.</title>
        <authorList>
            <person name="Liu C."/>
            <person name="Sun Q."/>
        </authorList>
    </citation>
    <scope>NUCLEOTIDE SEQUENCE</scope>
    <source>
        <strain evidence="8">NSJ-42</strain>
    </source>
</reference>
<dbReference type="Gene3D" id="1.20.1330.10">
    <property type="entry name" value="f41 fragment of flagellin, N-terminal domain"/>
    <property type="match status" value="2"/>
</dbReference>
<evidence type="ECO:0000256" key="4">
    <source>
        <dbReference type="RuleBase" id="RU362073"/>
    </source>
</evidence>
<comment type="subcellular location">
    <subcellularLocation>
        <location evidence="4">Secreted</location>
    </subcellularLocation>
    <subcellularLocation>
        <location evidence="4">Bacterial flagellum</location>
    </subcellularLocation>
</comment>
<comment type="similarity">
    <text evidence="1 4">Belongs to the bacterial flagellin family.</text>
</comment>
<dbReference type="Pfam" id="PF00700">
    <property type="entry name" value="Flagellin_C"/>
    <property type="match status" value="1"/>
</dbReference>
<keyword evidence="5" id="KW-0175">Coiled coil</keyword>
<accession>A0A8I0A6D5</accession>
<feature type="domain" description="Flagellin C-terminal" evidence="7">
    <location>
        <begin position="519"/>
        <end position="604"/>
    </location>
</feature>
<evidence type="ECO:0000259" key="7">
    <source>
        <dbReference type="Pfam" id="PF00700"/>
    </source>
</evidence>
<keyword evidence="8" id="KW-0969">Cilium</keyword>
<keyword evidence="9" id="KW-1185">Reference proteome</keyword>
<dbReference type="InterPro" id="IPR001029">
    <property type="entry name" value="Flagellin_N"/>
</dbReference>
<dbReference type="GO" id="GO:0005576">
    <property type="term" value="C:extracellular region"/>
    <property type="evidence" value="ECO:0007669"/>
    <property type="project" value="UniProtKB-SubCell"/>
</dbReference>
<keyword evidence="8" id="KW-0966">Cell projection</keyword>
<dbReference type="InterPro" id="IPR046358">
    <property type="entry name" value="Flagellin_C"/>
</dbReference>
<dbReference type="Gene3D" id="3.30.70.2120">
    <property type="match status" value="1"/>
</dbReference>
<gene>
    <name evidence="8" type="ORF">H8R92_10880</name>
</gene>
<keyword evidence="4" id="KW-0964">Secreted</keyword>
<name>A0A8I0A6D5_9CLOT</name>
<dbReference type="GO" id="GO:0009288">
    <property type="term" value="C:bacterial-type flagellum"/>
    <property type="evidence" value="ECO:0007669"/>
    <property type="project" value="UniProtKB-SubCell"/>
</dbReference>
<dbReference type="SUPFAM" id="SSF64518">
    <property type="entry name" value="Phase 1 flagellin"/>
    <property type="match status" value="1"/>
</dbReference>
<keyword evidence="3 4" id="KW-0975">Bacterial flagellum</keyword>
<evidence type="ECO:0000313" key="9">
    <source>
        <dbReference type="Proteomes" id="UP000662088"/>
    </source>
</evidence>
<dbReference type="PRINTS" id="PR00207">
    <property type="entry name" value="FLAGELLIN"/>
</dbReference>
<dbReference type="PANTHER" id="PTHR42792">
    <property type="entry name" value="FLAGELLIN"/>
    <property type="match status" value="1"/>
</dbReference>